<keyword evidence="2" id="KW-1185">Reference proteome</keyword>
<proteinExistence type="predicted"/>
<name>A0ABW0HUP3_9BACL</name>
<organism evidence="1 2">
    <name type="scientific">Cohnella soli</name>
    <dbReference type="NCBI Taxonomy" id="425005"/>
    <lineage>
        <taxon>Bacteria</taxon>
        <taxon>Bacillati</taxon>
        <taxon>Bacillota</taxon>
        <taxon>Bacilli</taxon>
        <taxon>Bacillales</taxon>
        <taxon>Paenibacillaceae</taxon>
        <taxon>Cohnella</taxon>
    </lineage>
</organism>
<evidence type="ECO:0000313" key="2">
    <source>
        <dbReference type="Proteomes" id="UP001596113"/>
    </source>
</evidence>
<dbReference type="EMBL" id="JBHSMI010000025">
    <property type="protein sequence ID" value="MFC5403921.1"/>
    <property type="molecule type" value="Genomic_DNA"/>
</dbReference>
<dbReference type="RefSeq" id="WP_378133728.1">
    <property type="nucleotide sequence ID" value="NZ_JBHSMI010000025.1"/>
</dbReference>
<sequence length="63" mass="7140">MMNGKVIRTDADLTNCIYFDTRVEVWMNGGFEEEVIIADYDDITIKIVGGGKFLRQNVILKVA</sequence>
<comment type="caution">
    <text evidence="1">The sequence shown here is derived from an EMBL/GenBank/DDBJ whole genome shotgun (WGS) entry which is preliminary data.</text>
</comment>
<reference evidence="2" key="1">
    <citation type="journal article" date="2019" name="Int. J. Syst. Evol. Microbiol.">
        <title>The Global Catalogue of Microorganisms (GCM) 10K type strain sequencing project: providing services to taxonomists for standard genome sequencing and annotation.</title>
        <authorList>
            <consortium name="The Broad Institute Genomics Platform"/>
            <consortium name="The Broad Institute Genome Sequencing Center for Infectious Disease"/>
            <person name="Wu L."/>
            <person name="Ma J."/>
        </authorList>
    </citation>
    <scope>NUCLEOTIDE SEQUENCE [LARGE SCALE GENOMIC DNA]</scope>
    <source>
        <strain evidence="2">CGMCC 1.18575</strain>
    </source>
</reference>
<dbReference type="Proteomes" id="UP001596113">
    <property type="component" value="Unassembled WGS sequence"/>
</dbReference>
<evidence type="ECO:0000313" key="1">
    <source>
        <dbReference type="EMBL" id="MFC5403921.1"/>
    </source>
</evidence>
<gene>
    <name evidence="1" type="ORF">ACFPOF_14350</name>
</gene>
<protein>
    <submittedName>
        <fullName evidence="1">Uncharacterized protein</fullName>
    </submittedName>
</protein>
<accession>A0ABW0HUP3</accession>